<dbReference type="Gene3D" id="2.30.110.10">
    <property type="entry name" value="Electron Transport, Fmn-binding Protein, Chain A"/>
    <property type="match status" value="1"/>
</dbReference>
<dbReference type="InterPro" id="IPR002563">
    <property type="entry name" value="Flavin_Rdtase-like_dom"/>
</dbReference>
<sequence>MTTDEPGPTEGKGGPNETGGTNDANGPNDTSDTGKTNDTTDTNDTNDTNELLEIDVDSHDGSLYRILSSAVVPRPIAWVSTRNADGVDNLAPYSFFTVASVDPPVLLFAPVDGADGLKDTPRNIRETDEFVVNIVTDGLSDAMNETSATLPANESEFDHAGIERADSKLIDAPRVADAKIAFECTLRDFLDVGGSTLVLGDVRYVHLRNSVTTDGKVDVNDVDAIGRLAGSLYARTDDRFGLERPP</sequence>
<proteinExistence type="inferred from homology"/>
<name>A0A6B0VP65_9EURY</name>
<comment type="similarity">
    <text evidence="4">Belongs to the flavoredoxin family.</text>
</comment>
<feature type="compositionally biased region" description="Low complexity" evidence="5">
    <location>
        <begin position="28"/>
        <end position="49"/>
    </location>
</feature>
<dbReference type="PANTHER" id="PTHR33798:SF5">
    <property type="entry name" value="FLAVIN REDUCTASE LIKE DOMAIN-CONTAINING PROTEIN"/>
    <property type="match status" value="1"/>
</dbReference>
<dbReference type="OrthoDB" id="8522at2157"/>
<comment type="caution">
    <text evidence="7">The sequence shown here is derived from an EMBL/GenBank/DDBJ whole genome shotgun (WGS) entry which is preliminary data.</text>
</comment>
<evidence type="ECO:0000256" key="1">
    <source>
        <dbReference type="ARBA" id="ARBA00001917"/>
    </source>
</evidence>
<evidence type="ECO:0000256" key="5">
    <source>
        <dbReference type="SAM" id="MobiDB-lite"/>
    </source>
</evidence>
<evidence type="ECO:0000313" key="8">
    <source>
        <dbReference type="Proteomes" id="UP000434101"/>
    </source>
</evidence>
<evidence type="ECO:0000256" key="3">
    <source>
        <dbReference type="ARBA" id="ARBA00022643"/>
    </source>
</evidence>
<dbReference type="Proteomes" id="UP000434101">
    <property type="component" value="Unassembled WGS sequence"/>
</dbReference>
<keyword evidence="3" id="KW-0288">FMN</keyword>
<dbReference type="GO" id="GO:0010181">
    <property type="term" value="F:FMN binding"/>
    <property type="evidence" value="ECO:0007669"/>
    <property type="project" value="InterPro"/>
</dbReference>
<dbReference type="SUPFAM" id="SSF50475">
    <property type="entry name" value="FMN-binding split barrel"/>
    <property type="match status" value="1"/>
</dbReference>
<evidence type="ECO:0000259" key="6">
    <source>
        <dbReference type="SMART" id="SM00903"/>
    </source>
</evidence>
<dbReference type="AlphaFoldDB" id="A0A6B0VP65"/>
<evidence type="ECO:0000256" key="4">
    <source>
        <dbReference type="ARBA" id="ARBA00038054"/>
    </source>
</evidence>
<dbReference type="SMART" id="SM00903">
    <property type="entry name" value="Flavin_Reduct"/>
    <property type="match status" value="1"/>
</dbReference>
<keyword evidence="8" id="KW-1185">Reference proteome</keyword>
<accession>A0A6B0VP65</accession>
<dbReference type="EMBL" id="WUYX01000029">
    <property type="protein sequence ID" value="MXV62329.1"/>
    <property type="molecule type" value="Genomic_DNA"/>
</dbReference>
<dbReference type="Pfam" id="PF01613">
    <property type="entry name" value="Flavin_Reduct"/>
    <property type="match status" value="1"/>
</dbReference>
<reference evidence="7 8" key="1">
    <citation type="submission" date="2020-01" db="EMBL/GenBank/DDBJ databases">
        <title>Natronorubrum sp. JWXQ-INN 674 isolated from Inner Mongolia Autonomous Region of China.</title>
        <authorList>
            <person name="Xue Q."/>
        </authorList>
    </citation>
    <scope>NUCLEOTIDE SEQUENCE [LARGE SCALE GENOMIC DNA]</scope>
    <source>
        <strain evidence="7 8">JWXQ-INN-674</strain>
    </source>
</reference>
<evidence type="ECO:0000313" key="7">
    <source>
        <dbReference type="EMBL" id="MXV62329.1"/>
    </source>
</evidence>
<feature type="compositionally biased region" description="Polar residues" evidence="5">
    <location>
        <begin position="18"/>
        <end position="27"/>
    </location>
</feature>
<protein>
    <submittedName>
        <fullName evidence="7">Flavin reductase family protein</fullName>
    </submittedName>
</protein>
<evidence type="ECO:0000256" key="2">
    <source>
        <dbReference type="ARBA" id="ARBA00022630"/>
    </source>
</evidence>
<feature type="domain" description="Flavin reductase like" evidence="6">
    <location>
        <begin position="69"/>
        <end position="219"/>
    </location>
</feature>
<organism evidence="7 8">
    <name type="scientific">Natronorubrum halalkaliphilum</name>
    <dbReference type="NCBI Taxonomy" id="2691917"/>
    <lineage>
        <taxon>Archaea</taxon>
        <taxon>Methanobacteriati</taxon>
        <taxon>Methanobacteriota</taxon>
        <taxon>Stenosarchaea group</taxon>
        <taxon>Halobacteria</taxon>
        <taxon>Halobacteriales</taxon>
        <taxon>Natrialbaceae</taxon>
        <taxon>Natronorubrum</taxon>
    </lineage>
</organism>
<comment type="cofactor">
    <cofactor evidence="1">
        <name>FMN</name>
        <dbReference type="ChEBI" id="CHEBI:58210"/>
    </cofactor>
</comment>
<keyword evidence="2" id="KW-0285">Flavoprotein</keyword>
<dbReference type="InterPro" id="IPR012349">
    <property type="entry name" value="Split_barrel_FMN-bd"/>
</dbReference>
<gene>
    <name evidence="7" type="ORF">GS429_09695</name>
</gene>
<feature type="region of interest" description="Disordered" evidence="5">
    <location>
        <begin position="1"/>
        <end position="50"/>
    </location>
</feature>
<dbReference type="PANTHER" id="PTHR33798">
    <property type="entry name" value="FLAVOPROTEIN OXYGENASE"/>
    <property type="match status" value="1"/>
</dbReference>